<dbReference type="InterPro" id="IPR016169">
    <property type="entry name" value="FAD-bd_PCMH_sub2"/>
</dbReference>
<gene>
    <name evidence="4" type="ORF">EDC26_11759</name>
</gene>
<evidence type="ECO:0000313" key="4">
    <source>
        <dbReference type="EMBL" id="TCT02783.1"/>
    </source>
</evidence>
<sequence length="364" mass="39285">MEFVLSELSAQVMTARAAQRPLLIRGGASKRFYGEATDLEDLRSHAVLDMSGYRGIVNYQPSELVITARAGTLLSEVEAALAEKNQMLAFEPPRFAASSTLGGCVASGLSGPRRMAAGSLRDFLLGAKLLDSSGVVLEFGGEVMKNVAGYDVSRLLAGSMGIFGPLVEMSLKVAPKPFEEATVVLEASEADALTLLNRWRGQPLPISATCWQEVGNGGQLWVRVSGSQSAVTSGLQKIEGSTVDETQARAFWNSLRDQTHAFFQSRPLWRIAVPPKTPPLNLGSTLIEWNGGQRWLGATLPAAELRARVAQCGGHASLFRYDSKPSGIPVFHPLADGLMDISRRLKQALDPVGIFNPKRLFSEF</sequence>
<dbReference type="Pfam" id="PF01565">
    <property type="entry name" value="FAD_binding_4"/>
    <property type="match status" value="1"/>
</dbReference>
<feature type="domain" description="FAD-binding PCMH-type" evidence="3">
    <location>
        <begin position="1"/>
        <end position="176"/>
    </location>
</feature>
<dbReference type="Proteomes" id="UP000295525">
    <property type="component" value="Unassembled WGS sequence"/>
</dbReference>
<dbReference type="EMBL" id="SMAJ01000017">
    <property type="protein sequence ID" value="TCT02783.1"/>
    <property type="molecule type" value="Genomic_DNA"/>
</dbReference>
<dbReference type="SUPFAM" id="SSF56176">
    <property type="entry name" value="FAD-binding/transporter-associated domain-like"/>
    <property type="match status" value="1"/>
</dbReference>
<dbReference type="InterPro" id="IPR006094">
    <property type="entry name" value="Oxid_FAD_bind_N"/>
</dbReference>
<organism evidence="4 5">
    <name type="scientific">Paralcaligenes ureilyticus</name>
    <dbReference type="NCBI Taxonomy" id="627131"/>
    <lineage>
        <taxon>Bacteria</taxon>
        <taxon>Pseudomonadati</taxon>
        <taxon>Pseudomonadota</taxon>
        <taxon>Betaproteobacteria</taxon>
        <taxon>Burkholderiales</taxon>
        <taxon>Alcaligenaceae</taxon>
        <taxon>Paralcaligenes</taxon>
    </lineage>
</organism>
<dbReference type="GO" id="GO:0071949">
    <property type="term" value="F:FAD binding"/>
    <property type="evidence" value="ECO:0007669"/>
    <property type="project" value="InterPro"/>
</dbReference>
<accession>A0A4R3LQK3</accession>
<keyword evidence="1" id="KW-0285">Flavoprotein</keyword>
<proteinExistence type="predicted"/>
<dbReference type="PROSITE" id="PS51387">
    <property type="entry name" value="FAD_PCMH"/>
    <property type="match status" value="1"/>
</dbReference>
<dbReference type="InterPro" id="IPR016164">
    <property type="entry name" value="FAD-linked_Oxase-like_C"/>
</dbReference>
<reference evidence="4 5" key="1">
    <citation type="submission" date="2019-03" db="EMBL/GenBank/DDBJ databases">
        <title>Genomic Encyclopedia of Type Strains, Phase IV (KMG-IV): sequencing the most valuable type-strain genomes for metagenomic binning, comparative biology and taxonomic classification.</title>
        <authorList>
            <person name="Goeker M."/>
        </authorList>
    </citation>
    <scope>NUCLEOTIDE SEQUENCE [LARGE SCALE GENOMIC DNA]</scope>
    <source>
        <strain evidence="4 5">DSM 24591</strain>
    </source>
</reference>
<dbReference type="PANTHER" id="PTHR11748">
    <property type="entry name" value="D-LACTATE DEHYDROGENASE"/>
    <property type="match status" value="1"/>
</dbReference>
<dbReference type="SUPFAM" id="SSF55103">
    <property type="entry name" value="FAD-linked oxidases, C-terminal domain"/>
    <property type="match status" value="1"/>
</dbReference>
<evidence type="ECO:0000256" key="2">
    <source>
        <dbReference type="ARBA" id="ARBA00022827"/>
    </source>
</evidence>
<keyword evidence="2" id="KW-0274">FAD</keyword>
<dbReference type="InterPro" id="IPR036318">
    <property type="entry name" value="FAD-bd_PCMH-like_sf"/>
</dbReference>
<dbReference type="Gene3D" id="3.30.465.10">
    <property type="match status" value="1"/>
</dbReference>
<dbReference type="InterPro" id="IPR016166">
    <property type="entry name" value="FAD-bd_PCMH"/>
</dbReference>
<dbReference type="AlphaFoldDB" id="A0A4R3LQK3"/>
<name>A0A4R3LQK3_9BURK</name>
<dbReference type="PANTHER" id="PTHR11748:SF103">
    <property type="entry name" value="GLYCOLATE OXIDASE SUBUNIT GLCE"/>
    <property type="match status" value="1"/>
</dbReference>
<evidence type="ECO:0000256" key="1">
    <source>
        <dbReference type="ARBA" id="ARBA00022630"/>
    </source>
</evidence>
<protein>
    <submittedName>
        <fullName evidence="4">Glycolate oxidase FAD binding subunit</fullName>
    </submittedName>
</protein>
<dbReference type="OrthoDB" id="9811557at2"/>
<dbReference type="NCBIfam" id="NF008439">
    <property type="entry name" value="PRK11282.1"/>
    <property type="match status" value="1"/>
</dbReference>
<dbReference type="RefSeq" id="WP_132584861.1">
    <property type="nucleotide sequence ID" value="NZ_SMAJ01000017.1"/>
</dbReference>
<evidence type="ECO:0000259" key="3">
    <source>
        <dbReference type="PROSITE" id="PS51387"/>
    </source>
</evidence>
<evidence type="ECO:0000313" key="5">
    <source>
        <dbReference type="Proteomes" id="UP000295525"/>
    </source>
</evidence>
<keyword evidence="5" id="KW-1185">Reference proteome</keyword>
<comment type="caution">
    <text evidence="4">The sequence shown here is derived from an EMBL/GenBank/DDBJ whole genome shotgun (WGS) entry which is preliminary data.</text>
</comment>
<dbReference type="GO" id="GO:0003824">
    <property type="term" value="F:catalytic activity"/>
    <property type="evidence" value="ECO:0007669"/>
    <property type="project" value="InterPro"/>
</dbReference>